<protein>
    <submittedName>
        <fullName evidence="1">Uncharacterized protein</fullName>
    </submittedName>
</protein>
<evidence type="ECO:0000313" key="2">
    <source>
        <dbReference type="Proteomes" id="UP000242258"/>
    </source>
</evidence>
<dbReference type="EMBL" id="MKEK01000001">
    <property type="protein sequence ID" value="OEY70348.1"/>
    <property type="molecule type" value="Genomic_DNA"/>
</dbReference>
<accession>A0A1E7Q8I4</accession>
<name>A0A1E7Q8I4_9GAMM</name>
<dbReference type="Proteomes" id="UP000242258">
    <property type="component" value="Unassembled WGS sequence"/>
</dbReference>
<dbReference type="OrthoDB" id="6304891at2"/>
<evidence type="ECO:0000313" key="1">
    <source>
        <dbReference type="EMBL" id="OEY70348.1"/>
    </source>
</evidence>
<proteinExistence type="predicted"/>
<organism evidence="1 2">
    <name type="scientific">Rheinheimera salexigens</name>
    <dbReference type="NCBI Taxonomy" id="1628148"/>
    <lineage>
        <taxon>Bacteria</taxon>
        <taxon>Pseudomonadati</taxon>
        <taxon>Pseudomonadota</taxon>
        <taxon>Gammaproteobacteria</taxon>
        <taxon>Chromatiales</taxon>
        <taxon>Chromatiaceae</taxon>
        <taxon>Rheinheimera</taxon>
    </lineage>
</organism>
<reference evidence="2" key="1">
    <citation type="submission" date="2016-09" db="EMBL/GenBank/DDBJ databases">
        <authorList>
            <person name="Wan X."/>
            <person name="Hou S."/>
        </authorList>
    </citation>
    <scope>NUCLEOTIDE SEQUENCE [LARGE SCALE GENOMIC DNA]</scope>
    <source>
        <strain evidence="2">KH87</strain>
    </source>
</reference>
<dbReference type="RefSeq" id="WP_070049902.1">
    <property type="nucleotide sequence ID" value="NZ_CBCSDO010000009.1"/>
</dbReference>
<keyword evidence="2" id="KW-1185">Reference proteome</keyword>
<sequence length="113" mass="13363">MNIRELRAELKQWGRFWANKELLQGYASTSVTARCCEMLQTGIWISSDKHLFSHQADEIFVPHYIEQLDKKMHTLPLQQKAVITKRYIKQKKLSLTERLALLHAETILFQEYS</sequence>
<gene>
    <name evidence="1" type="ORF">BI198_12775</name>
</gene>
<dbReference type="STRING" id="1628148.BI198_12775"/>
<comment type="caution">
    <text evidence="1">The sequence shown here is derived from an EMBL/GenBank/DDBJ whole genome shotgun (WGS) entry which is preliminary data.</text>
</comment>
<dbReference type="AlphaFoldDB" id="A0A1E7Q8I4"/>